<comment type="caution">
    <text evidence="2">The sequence shown here is derived from an EMBL/GenBank/DDBJ whole genome shotgun (WGS) entry which is preliminary data.</text>
</comment>
<dbReference type="Pfam" id="PF04404">
    <property type="entry name" value="ERF"/>
    <property type="match status" value="1"/>
</dbReference>
<dbReference type="InterPro" id="IPR007499">
    <property type="entry name" value="ERF_bacteria_virus"/>
</dbReference>
<dbReference type="EMBL" id="JARPYT010000016">
    <property type="protein sequence ID" value="MDT2637941.1"/>
    <property type="molecule type" value="Genomic_DNA"/>
</dbReference>
<evidence type="ECO:0000313" key="2">
    <source>
        <dbReference type="EMBL" id="MDT2637941.1"/>
    </source>
</evidence>
<sequence>MNEEKEMSFHEKYCQLVMKLNTPKDIKNDFAGFDYRTAEGILKAVKLVCIDLELKNIVVITTEEVEFKEGRFYKRVTATITDGINKYTSTFSAREPESKPKMDESQVSGSASTYGRKYALQNLLMISDDVDPDSLDNSKEGLPNPKKATKTQLDALKKHSNEIAQLAKLEGIAFFEQITEKKFGQSVDINKINTEQLTTLNRYLNELEKYYKGKK</sequence>
<reference evidence="2" key="1">
    <citation type="submission" date="2023-03" db="EMBL/GenBank/DDBJ databases">
        <authorList>
            <person name="Shen W."/>
            <person name="Cai J."/>
        </authorList>
    </citation>
    <scope>NUCLEOTIDE SEQUENCE</scope>
    <source>
        <strain evidence="2">P55-2</strain>
    </source>
</reference>
<dbReference type="AlphaFoldDB" id="A0AAW8TJB1"/>
<feature type="compositionally biased region" description="Basic and acidic residues" evidence="1">
    <location>
        <begin position="94"/>
        <end position="104"/>
    </location>
</feature>
<evidence type="ECO:0000256" key="1">
    <source>
        <dbReference type="SAM" id="MobiDB-lite"/>
    </source>
</evidence>
<proteinExistence type="predicted"/>
<gene>
    <name evidence="2" type="ORF">P7D36_10595</name>
</gene>
<dbReference type="Proteomes" id="UP001245561">
    <property type="component" value="Unassembled WGS sequence"/>
</dbReference>
<evidence type="ECO:0000313" key="3">
    <source>
        <dbReference type="Proteomes" id="UP001245561"/>
    </source>
</evidence>
<feature type="region of interest" description="Disordered" evidence="1">
    <location>
        <begin position="91"/>
        <end position="110"/>
    </location>
</feature>
<protein>
    <submittedName>
        <fullName evidence="2">ERF family protein</fullName>
    </submittedName>
</protein>
<name>A0AAW8TJB1_9ENTE</name>
<organism evidence="2 3">
    <name type="scientific">Enterococcus dongliensis</name>
    <dbReference type="NCBI Taxonomy" id="2559925"/>
    <lineage>
        <taxon>Bacteria</taxon>
        <taxon>Bacillati</taxon>
        <taxon>Bacillota</taxon>
        <taxon>Bacilli</taxon>
        <taxon>Lactobacillales</taxon>
        <taxon>Enterococcaceae</taxon>
        <taxon>Enterococcus</taxon>
    </lineage>
</organism>
<accession>A0AAW8TJB1</accession>
<dbReference type="RefSeq" id="WP_311928583.1">
    <property type="nucleotide sequence ID" value="NZ_JARPYT010000016.1"/>
</dbReference>